<name>A0ABQ3PC70_9ACTN</name>
<proteinExistence type="predicted"/>
<evidence type="ECO:0000313" key="3">
    <source>
        <dbReference type="Proteomes" id="UP001052739"/>
    </source>
</evidence>
<evidence type="ECO:0000313" key="2">
    <source>
        <dbReference type="EMBL" id="GHI22624.1"/>
    </source>
</evidence>
<sequence>MTGSTWTDPIPDGPGTAGEPAAERHRRDERPPSTLTAGIGPAAVRHRAFDPALKHFREAFRPTDDVVRDPEVRARWQEARRSALDLVLAAVAGSAWADALVLRGSMLMSAWFGEDARPPKDIDFVVVPDTWRIEEPRTRAMLDGIAEAAERLARTLDTGIVIDDAGAVTEYIWSYERVPGHRLVLPWTAPGLPGGQVQLDFVFHERLPTPPRPAEVAGVRVPAADRELSLAWKLQWLSCDLYPQAKDLYDAVLLAESCALPLSLLETVLREAHEWPGGLGTPLDLAVFEKAAHEVDWSAFPDDLGAPGAESGRSVREELTTRLLTALAPTFAS</sequence>
<comment type="caution">
    <text evidence="2">The sequence shown here is derived from an EMBL/GenBank/DDBJ whole genome shotgun (WGS) entry which is preliminary data.</text>
</comment>
<dbReference type="EMBL" id="BNDW01000019">
    <property type="protein sequence ID" value="GHI22624.1"/>
    <property type="molecule type" value="Genomic_DNA"/>
</dbReference>
<feature type="region of interest" description="Disordered" evidence="1">
    <location>
        <begin position="1"/>
        <end position="41"/>
    </location>
</feature>
<keyword evidence="3" id="KW-1185">Reference proteome</keyword>
<gene>
    <name evidence="2" type="ORF">Shyd_39950</name>
</gene>
<dbReference type="Proteomes" id="UP001052739">
    <property type="component" value="Unassembled WGS sequence"/>
</dbReference>
<dbReference type="InterPro" id="IPR014942">
    <property type="entry name" value="AbiEii"/>
</dbReference>
<dbReference type="Pfam" id="PF08843">
    <property type="entry name" value="AbiEii"/>
    <property type="match status" value="1"/>
</dbReference>
<feature type="compositionally biased region" description="Basic and acidic residues" evidence="1">
    <location>
        <begin position="21"/>
        <end position="31"/>
    </location>
</feature>
<organism evidence="2 3">
    <name type="scientific">Streptomyces hydrogenans</name>
    <dbReference type="NCBI Taxonomy" id="1873719"/>
    <lineage>
        <taxon>Bacteria</taxon>
        <taxon>Bacillati</taxon>
        <taxon>Actinomycetota</taxon>
        <taxon>Actinomycetes</taxon>
        <taxon>Kitasatosporales</taxon>
        <taxon>Streptomycetaceae</taxon>
        <taxon>Streptomyces</taxon>
    </lineage>
</organism>
<evidence type="ECO:0008006" key="4">
    <source>
        <dbReference type="Google" id="ProtNLM"/>
    </source>
</evidence>
<evidence type="ECO:0000256" key="1">
    <source>
        <dbReference type="SAM" id="MobiDB-lite"/>
    </source>
</evidence>
<accession>A0ABQ3PC70</accession>
<reference evidence="2" key="1">
    <citation type="submission" date="2024-05" db="EMBL/GenBank/DDBJ databases">
        <title>Whole genome shotgun sequence of Streptomyces hydrogenans NBRC 13475.</title>
        <authorList>
            <person name="Komaki H."/>
            <person name="Tamura T."/>
        </authorList>
    </citation>
    <scope>NUCLEOTIDE SEQUENCE</scope>
    <source>
        <strain evidence="2">NBRC 13475</strain>
    </source>
</reference>
<dbReference type="RefSeq" id="WP_190226357.1">
    <property type="nucleotide sequence ID" value="NZ_BNBS01000182.1"/>
</dbReference>
<protein>
    <recommendedName>
        <fullName evidence="4">Nucleotidyl transferase AbiEii/AbiGii toxin family protein</fullName>
    </recommendedName>
</protein>